<feature type="chain" id="PRO_5043428172" description="OTU domain-containing protein" evidence="2">
    <location>
        <begin position="19"/>
        <end position="67"/>
    </location>
</feature>
<accession>A0AAV5MCQ1</accession>
<dbReference type="InterPro" id="IPR038765">
    <property type="entry name" value="Papain-like_cys_pep_sf"/>
</dbReference>
<evidence type="ECO:0000256" key="2">
    <source>
        <dbReference type="SAM" id="SignalP"/>
    </source>
</evidence>
<proteinExistence type="inferred from homology"/>
<evidence type="ECO:0000313" key="3">
    <source>
        <dbReference type="EMBL" id="GKV47596.1"/>
    </source>
</evidence>
<dbReference type="PANTHER" id="PTHR12419">
    <property type="entry name" value="OTU DOMAIN CONTAINING PROTEIN"/>
    <property type="match status" value="1"/>
</dbReference>
<dbReference type="EMBL" id="BPVZ01000232">
    <property type="protein sequence ID" value="GKV47596.1"/>
    <property type="molecule type" value="Genomic_DNA"/>
</dbReference>
<organism evidence="3 4">
    <name type="scientific">Rubroshorea leprosula</name>
    <dbReference type="NCBI Taxonomy" id="152421"/>
    <lineage>
        <taxon>Eukaryota</taxon>
        <taxon>Viridiplantae</taxon>
        <taxon>Streptophyta</taxon>
        <taxon>Embryophyta</taxon>
        <taxon>Tracheophyta</taxon>
        <taxon>Spermatophyta</taxon>
        <taxon>Magnoliopsida</taxon>
        <taxon>eudicotyledons</taxon>
        <taxon>Gunneridae</taxon>
        <taxon>Pentapetalae</taxon>
        <taxon>rosids</taxon>
        <taxon>malvids</taxon>
        <taxon>Malvales</taxon>
        <taxon>Dipterocarpaceae</taxon>
        <taxon>Rubroshorea</taxon>
    </lineage>
</organism>
<reference evidence="3 4" key="1">
    <citation type="journal article" date="2021" name="Commun. Biol.">
        <title>The genome of Shorea leprosula (Dipterocarpaceae) highlights the ecological relevance of drought in aseasonal tropical rainforests.</title>
        <authorList>
            <person name="Ng K.K.S."/>
            <person name="Kobayashi M.J."/>
            <person name="Fawcett J.A."/>
            <person name="Hatakeyama M."/>
            <person name="Paape T."/>
            <person name="Ng C.H."/>
            <person name="Ang C.C."/>
            <person name="Tnah L.H."/>
            <person name="Lee C.T."/>
            <person name="Nishiyama T."/>
            <person name="Sese J."/>
            <person name="O'Brien M.J."/>
            <person name="Copetti D."/>
            <person name="Mohd Noor M.I."/>
            <person name="Ong R.C."/>
            <person name="Putra M."/>
            <person name="Sireger I.Z."/>
            <person name="Indrioko S."/>
            <person name="Kosugi Y."/>
            <person name="Izuno A."/>
            <person name="Isagi Y."/>
            <person name="Lee S.L."/>
            <person name="Shimizu K.K."/>
        </authorList>
    </citation>
    <scope>NUCLEOTIDE SEQUENCE [LARGE SCALE GENOMIC DNA]</scope>
    <source>
        <strain evidence="3">214</strain>
    </source>
</reference>
<dbReference type="InterPro" id="IPR050704">
    <property type="entry name" value="Peptidase_C85-like"/>
</dbReference>
<comment type="similarity">
    <text evidence="1">Belongs to the peptidase C85 family.</text>
</comment>
<protein>
    <recommendedName>
        <fullName evidence="5">OTU domain-containing protein</fullName>
    </recommendedName>
</protein>
<dbReference type="GO" id="GO:0016579">
    <property type="term" value="P:protein deubiquitination"/>
    <property type="evidence" value="ECO:0007669"/>
    <property type="project" value="TreeGrafter"/>
</dbReference>
<dbReference type="SUPFAM" id="SSF54001">
    <property type="entry name" value="Cysteine proteinases"/>
    <property type="match status" value="1"/>
</dbReference>
<dbReference type="GO" id="GO:0004843">
    <property type="term" value="F:cysteine-type deubiquitinase activity"/>
    <property type="evidence" value="ECO:0007669"/>
    <property type="project" value="TreeGrafter"/>
</dbReference>
<name>A0AAV5MCQ1_9ROSI</name>
<sequence length="67" mass="8014">MFSSFAFHFLILYHLSSFQLKDHHSLYEGYVPMKYKRYYKKMAKSGEWGDHVTLQAAADKVCYSFHK</sequence>
<evidence type="ECO:0000256" key="1">
    <source>
        <dbReference type="ARBA" id="ARBA00010407"/>
    </source>
</evidence>
<dbReference type="PANTHER" id="PTHR12419:SF3">
    <property type="entry name" value="OVARIAN TUMOR DOMAIN-CONTAINING DEUBIQUITINATING ENZYME 12"/>
    <property type="match status" value="1"/>
</dbReference>
<evidence type="ECO:0000313" key="4">
    <source>
        <dbReference type="Proteomes" id="UP001054252"/>
    </source>
</evidence>
<dbReference type="Gene3D" id="6.10.20.180">
    <property type="match status" value="1"/>
</dbReference>
<keyword evidence="4" id="KW-1185">Reference proteome</keyword>
<keyword evidence="2" id="KW-0732">Signal</keyword>
<evidence type="ECO:0008006" key="5">
    <source>
        <dbReference type="Google" id="ProtNLM"/>
    </source>
</evidence>
<feature type="signal peptide" evidence="2">
    <location>
        <begin position="1"/>
        <end position="18"/>
    </location>
</feature>
<comment type="caution">
    <text evidence="3">The sequence shown here is derived from an EMBL/GenBank/DDBJ whole genome shotgun (WGS) entry which is preliminary data.</text>
</comment>
<dbReference type="AlphaFoldDB" id="A0AAV5MCQ1"/>
<gene>
    <name evidence="3" type="ORF">SLEP1_g54484</name>
</gene>
<dbReference type="Proteomes" id="UP001054252">
    <property type="component" value="Unassembled WGS sequence"/>
</dbReference>